<keyword evidence="2 6" id="KW-0812">Transmembrane</keyword>
<dbReference type="CDD" id="cd04590">
    <property type="entry name" value="CBS_pair_CorC_HlyC_assoc"/>
    <property type="match status" value="1"/>
</dbReference>
<feature type="region of interest" description="Disordered" evidence="7">
    <location>
        <begin position="462"/>
        <end position="503"/>
    </location>
</feature>
<keyword evidence="4 6" id="KW-1133">Transmembrane helix</keyword>
<comment type="caution">
    <text evidence="10">The sequence shown here is derived from an EMBL/GenBank/DDBJ whole genome shotgun (WGS) entry which is preliminary data.</text>
</comment>
<dbReference type="Pfam" id="PF01595">
    <property type="entry name" value="CNNM"/>
    <property type="match status" value="1"/>
</dbReference>
<dbReference type="GO" id="GO:0010960">
    <property type="term" value="P:magnesium ion homeostasis"/>
    <property type="evidence" value="ECO:0007669"/>
    <property type="project" value="InterPro"/>
</dbReference>
<proteinExistence type="predicted"/>
<dbReference type="PANTHER" id="PTHR12064:SF94">
    <property type="entry name" value="UNEXTENDED PROTEIN"/>
    <property type="match status" value="1"/>
</dbReference>
<dbReference type="InterPro" id="IPR002550">
    <property type="entry name" value="CNNM"/>
</dbReference>
<feature type="transmembrane region" description="Helical" evidence="8">
    <location>
        <begin position="111"/>
        <end position="132"/>
    </location>
</feature>
<name>A0AAW1NSR3_9CHLO</name>
<feature type="transmembrane region" description="Helical" evidence="8">
    <location>
        <begin position="55"/>
        <end position="78"/>
    </location>
</feature>
<evidence type="ECO:0000256" key="1">
    <source>
        <dbReference type="ARBA" id="ARBA00004141"/>
    </source>
</evidence>
<feature type="transmembrane region" description="Helical" evidence="8">
    <location>
        <begin position="138"/>
        <end position="156"/>
    </location>
</feature>
<evidence type="ECO:0000259" key="9">
    <source>
        <dbReference type="PROSITE" id="PS51846"/>
    </source>
</evidence>
<dbReference type="SUPFAM" id="SSF54631">
    <property type="entry name" value="CBS-domain pair"/>
    <property type="match status" value="1"/>
</dbReference>
<feature type="domain" description="CNNM transmembrane" evidence="9">
    <location>
        <begin position="49"/>
        <end position="229"/>
    </location>
</feature>
<comment type="subcellular location">
    <subcellularLocation>
        <location evidence="1">Membrane</location>
        <topology evidence="1">Multi-pass membrane protein</topology>
    </subcellularLocation>
</comment>
<feature type="region of interest" description="Disordered" evidence="7">
    <location>
        <begin position="644"/>
        <end position="669"/>
    </location>
</feature>
<dbReference type="InterPro" id="IPR044751">
    <property type="entry name" value="Ion_transp-like_CBS"/>
</dbReference>
<evidence type="ECO:0000256" key="5">
    <source>
        <dbReference type="ARBA" id="ARBA00023136"/>
    </source>
</evidence>
<evidence type="ECO:0000256" key="7">
    <source>
        <dbReference type="SAM" id="MobiDB-lite"/>
    </source>
</evidence>
<dbReference type="InterPro" id="IPR045095">
    <property type="entry name" value="ACDP"/>
</dbReference>
<reference evidence="10 11" key="1">
    <citation type="journal article" date="2024" name="Nat. Commun.">
        <title>Phylogenomics reveals the evolutionary origins of lichenization in chlorophyte algae.</title>
        <authorList>
            <person name="Puginier C."/>
            <person name="Libourel C."/>
            <person name="Otte J."/>
            <person name="Skaloud P."/>
            <person name="Haon M."/>
            <person name="Grisel S."/>
            <person name="Petersen M."/>
            <person name="Berrin J.G."/>
            <person name="Delaux P.M."/>
            <person name="Dal Grande F."/>
            <person name="Keller J."/>
        </authorList>
    </citation>
    <scope>NUCLEOTIDE SEQUENCE [LARGE SCALE GENOMIC DNA]</scope>
    <source>
        <strain evidence="10 11">SAG 2036</strain>
    </source>
</reference>
<evidence type="ECO:0000313" key="10">
    <source>
        <dbReference type="EMBL" id="KAK9793438.1"/>
    </source>
</evidence>
<dbReference type="Gene3D" id="3.10.580.10">
    <property type="entry name" value="CBS-domain"/>
    <property type="match status" value="1"/>
</dbReference>
<gene>
    <name evidence="10" type="ORF">WJX73_001824</name>
</gene>
<evidence type="ECO:0000256" key="6">
    <source>
        <dbReference type="PROSITE-ProRule" id="PRU01193"/>
    </source>
</evidence>
<keyword evidence="3" id="KW-0677">Repeat</keyword>
<dbReference type="InterPro" id="IPR046342">
    <property type="entry name" value="CBS_dom_sf"/>
</dbReference>
<dbReference type="GO" id="GO:0016020">
    <property type="term" value="C:membrane"/>
    <property type="evidence" value="ECO:0007669"/>
    <property type="project" value="UniProtKB-SubCell"/>
</dbReference>
<dbReference type="EMBL" id="JALJOQ010000151">
    <property type="protein sequence ID" value="KAK9793438.1"/>
    <property type="molecule type" value="Genomic_DNA"/>
</dbReference>
<evidence type="ECO:0000256" key="8">
    <source>
        <dbReference type="SAM" id="Phobius"/>
    </source>
</evidence>
<evidence type="ECO:0000256" key="3">
    <source>
        <dbReference type="ARBA" id="ARBA00022737"/>
    </source>
</evidence>
<feature type="transmembrane region" description="Helical" evidence="8">
    <location>
        <begin position="168"/>
        <end position="190"/>
    </location>
</feature>
<protein>
    <recommendedName>
        <fullName evidence="9">CNNM transmembrane domain-containing protein</fullName>
    </recommendedName>
</protein>
<dbReference type="Pfam" id="PF25562">
    <property type="entry name" value="CNBH_CNNM2_C"/>
    <property type="match status" value="1"/>
</dbReference>
<dbReference type="PANTHER" id="PTHR12064">
    <property type="entry name" value="METAL TRANSPORTER CNNM"/>
    <property type="match status" value="1"/>
</dbReference>
<dbReference type="FunFam" id="3.10.580.10:FF:000006">
    <property type="entry name" value="DUF21 and CBS domain protein"/>
    <property type="match status" value="1"/>
</dbReference>
<feature type="region of interest" description="Disordered" evidence="7">
    <location>
        <begin position="708"/>
        <end position="736"/>
    </location>
</feature>
<dbReference type="AlphaFoldDB" id="A0AAW1NSR3"/>
<evidence type="ECO:0000313" key="11">
    <source>
        <dbReference type="Proteomes" id="UP001465755"/>
    </source>
</evidence>
<dbReference type="PROSITE" id="PS51846">
    <property type="entry name" value="CNNM"/>
    <property type="match status" value="1"/>
</dbReference>
<evidence type="ECO:0000256" key="4">
    <source>
        <dbReference type="ARBA" id="ARBA00022989"/>
    </source>
</evidence>
<organism evidence="10 11">
    <name type="scientific">Symbiochloris irregularis</name>
    <dbReference type="NCBI Taxonomy" id="706552"/>
    <lineage>
        <taxon>Eukaryota</taxon>
        <taxon>Viridiplantae</taxon>
        <taxon>Chlorophyta</taxon>
        <taxon>core chlorophytes</taxon>
        <taxon>Trebouxiophyceae</taxon>
        <taxon>Trebouxiales</taxon>
        <taxon>Trebouxiaceae</taxon>
        <taxon>Symbiochloris</taxon>
    </lineage>
</organism>
<dbReference type="Proteomes" id="UP001465755">
    <property type="component" value="Unassembled WGS sequence"/>
</dbReference>
<accession>A0AAW1NSR3</accession>
<evidence type="ECO:0000256" key="2">
    <source>
        <dbReference type="ARBA" id="ARBA00022692"/>
    </source>
</evidence>
<keyword evidence="11" id="KW-1185">Reference proteome</keyword>
<sequence length="736" mass="80190">MVGVLENCVENCDLSLPATAAAHCLQECVNLVLGSAANHDFGADNEHREGLSTGISVFLAILLVPLTGLFAGLTLGLLSLDLVGLKIIEQAGEPHERIYARRIIPVREQGNLLLCTLLLGNTVINSAISILLADLTTGFIGLLVATFIILIFGEIVPQSICTQKDMGLKIGAHSIWLVKAFMIILSPIVWPISRILDRFLGRDIGTVYSQEELKHLIDIHVSDPTAQAESGLTCADQKLIIGALEYKDKLVRDHMTSLEQIFMLERSLRLTFQTMLAIYKSGFTRIPVYEGNRHNIVGILYVKDLILVDPDDEIELSAVLSFRGRNAGYVSETEPLDSVFKLFMNTSNHMLLAHSEEHDVTGLITLEDVMEELIQAEIVDETDVYENVNTRLPRQVAARVDVATFMMMFEHKLRHQQVLSESEIAAVAAFLSLNVPEFSHLAVFELPLKGLISHAEVLEKEMGASHPPHKGSPTDPRDTGSPFEAHALSPASSTTGQLLSRRSHSLQHSDFGNSLGLPEPPSGQDDALVLYEHGDASDAFTIILQGRALIRTGIESFELELGPWSILGNKALSTPAYVPDFSAVIWPPYRVLRIRKAAFHAAVEATRLGPVMQSQRARLASVDSTTASVPGSSVHGSEAHLIEGLERKSFGRSTPKRLPSGPLLRTSPPATVNSAVDIVRTASPCTAQAVNGGLHVFSTEVGIAASQVGRHTRSVSAEDDRPDDSDQMPLLPRSHR</sequence>
<keyword evidence="5 6" id="KW-0472">Membrane</keyword>